<dbReference type="Pfam" id="PF00026">
    <property type="entry name" value="Asp"/>
    <property type="match status" value="1"/>
</dbReference>
<feature type="domain" description="Peptidase A1" evidence="4">
    <location>
        <begin position="60"/>
        <end position="373"/>
    </location>
</feature>
<evidence type="ECO:0000313" key="5">
    <source>
        <dbReference type="EMBL" id="TRX92403.1"/>
    </source>
</evidence>
<comment type="caution">
    <text evidence="5">The sequence shown here is derived from an EMBL/GenBank/DDBJ whole genome shotgun (WGS) entry which is preliminary data.</text>
</comment>
<evidence type="ECO:0000313" key="6">
    <source>
        <dbReference type="Proteomes" id="UP000319160"/>
    </source>
</evidence>
<feature type="chain" id="PRO_5022011626" description="Peptidase A1 domain-containing protein" evidence="3">
    <location>
        <begin position="23"/>
        <end position="514"/>
    </location>
</feature>
<sequence length="514" mass="56105">MNLAMVAAALAFIANWTLTCWASDTTTIRAVAHASSNSDELKPIVIPPSGYFEGNDGPWSTFDLRIGSPEQHVRVTVSTASSQSLVVHSEYGCSMSVFATVPVNCTSSRGMLFNPNTSTSWDELGLFGLDFEENLGYSQRAQYGLESLGLGLTGPKLGNQTIAAIATAQPFYLLSWSYTAGARYRLKPEYGQLILSGYDTSRFVENTVTYAMTDDTSRELIVYLQSINYSDGRSGSLRGNLLSTPISISIDSTDPNLWLPDDVCNAFEQAFGLTTDQSTGLYLINDTHHSTLLSQNTTITFAMSNVSAGGQEVNVTLPYAAFDLIAENPLVNSTSYFFPLKRAKTPTQYTLGRTFLQEAYLSVDYERRTFNVSACTWDEGAEENIVTILSKDHQNDNDSSSPQGPSQSRDHRLNGGAIAGIIIGAIVVLSICAGLVFHYWPWVVQRKKTSTHNNRSSSIIDGKYRKAELGTEGNEIRVMRTYELDAAGKIHELSGESQPGELAGTLVSAELHNT</sequence>
<organism evidence="5 6">
    <name type="scientific">Xylaria flabelliformis</name>
    <dbReference type="NCBI Taxonomy" id="2512241"/>
    <lineage>
        <taxon>Eukaryota</taxon>
        <taxon>Fungi</taxon>
        <taxon>Dikarya</taxon>
        <taxon>Ascomycota</taxon>
        <taxon>Pezizomycotina</taxon>
        <taxon>Sordariomycetes</taxon>
        <taxon>Xylariomycetidae</taxon>
        <taxon>Xylariales</taxon>
        <taxon>Xylariaceae</taxon>
        <taxon>Xylaria</taxon>
    </lineage>
</organism>
<dbReference type="Gene3D" id="2.40.70.10">
    <property type="entry name" value="Acid Proteases"/>
    <property type="match status" value="2"/>
</dbReference>
<dbReference type="OrthoDB" id="4074350at2759"/>
<protein>
    <recommendedName>
        <fullName evidence="4">Peptidase A1 domain-containing protein</fullName>
    </recommendedName>
</protein>
<feature type="compositionally biased region" description="Polar residues" evidence="1">
    <location>
        <begin position="397"/>
        <end position="407"/>
    </location>
</feature>
<dbReference type="InterPro" id="IPR033121">
    <property type="entry name" value="PEPTIDASE_A1"/>
</dbReference>
<dbReference type="InterPro" id="IPR021109">
    <property type="entry name" value="Peptidase_aspartic_dom_sf"/>
</dbReference>
<keyword evidence="6" id="KW-1185">Reference proteome</keyword>
<evidence type="ECO:0000256" key="1">
    <source>
        <dbReference type="SAM" id="MobiDB-lite"/>
    </source>
</evidence>
<dbReference type="EMBL" id="VFLP01000037">
    <property type="protein sequence ID" value="TRX92403.1"/>
    <property type="molecule type" value="Genomic_DNA"/>
</dbReference>
<dbReference type="SUPFAM" id="SSF50630">
    <property type="entry name" value="Acid proteases"/>
    <property type="match status" value="1"/>
</dbReference>
<feature type="transmembrane region" description="Helical" evidence="2">
    <location>
        <begin position="417"/>
        <end position="440"/>
    </location>
</feature>
<feature type="region of interest" description="Disordered" evidence="1">
    <location>
        <begin position="392"/>
        <end position="411"/>
    </location>
</feature>
<dbReference type="PROSITE" id="PS51767">
    <property type="entry name" value="PEPTIDASE_A1"/>
    <property type="match status" value="1"/>
</dbReference>
<keyword evidence="3" id="KW-0732">Signal</keyword>
<evidence type="ECO:0000259" key="4">
    <source>
        <dbReference type="PROSITE" id="PS51767"/>
    </source>
</evidence>
<name>A0A553HWT2_9PEZI</name>
<dbReference type="AlphaFoldDB" id="A0A553HWT2"/>
<evidence type="ECO:0000256" key="3">
    <source>
        <dbReference type="SAM" id="SignalP"/>
    </source>
</evidence>
<gene>
    <name evidence="5" type="ORF">FHL15_006789</name>
</gene>
<reference evidence="6" key="1">
    <citation type="submission" date="2019-06" db="EMBL/GenBank/DDBJ databases">
        <title>Draft genome sequence of the griseofulvin-producing fungus Xylaria cubensis strain G536.</title>
        <authorList>
            <person name="Mead M.E."/>
            <person name="Raja H.A."/>
            <person name="Steenwyk J.L."/>
            <person name="Knowles S.L."/>
            <person name="Oberlies N.H."/>
            <person name="Rokas A."/>
        </authorList>
    </citation>
    <scope>NUCLEOTIDE SEQUENCE [LARGE SCALE GENOMIC DNA]</scope>
    <source>
        <strain evidence="6">G536</strain>
    </source>
</reference>
<proteinExistence type="predicted"/>
<accession>A0A553HWT2</accession>
<feature type="signal peptide" evidence="3">
    <location>
        <begin position="1"/>
        <end position="22"/>
    </location>
</feature>
<keyword evidence="2" id="KW-1133">Transmembrane helix</keyword>
<keyword evidence="2" id="KW-0812">Transmembrane</keyword>
<dbReference type="Proteomes" id="UP000319160">
    <property type="component" value="Unassembled WGS sequence"/>
</dbReference>
<evidence type="ECO:0000256" key="2">
    <source>
        <dbReference type="SAM" id="Phobius"/>
    </source>
</evidence>
<keyword evidence="2" id="KW-0472">Membrane</keyword>